<dbReference type="GO" id="GO:0004843">
    <property type="term" value="F:cysteine-type deubiquitinase activity"/>
    <property type="evidence" value="ECO:0007669"/>
    <property type="project" value="UniProtKB-EC"/>
</dbReference>
<evidence type="ECO:0000256" key="6">
    <source>
        <dbReference type="SAM" id="MobiDB-lite"/>
    </source>
</evidence>
<feature type="compositionally biased region" description="Basic and acidic residues" evidence="6">
    <location>
        <begin position="307"/>
        <end position="318"/>
    </location>
</feature>
<feature type="domain" description="USP" evidence="7">
    <location>
        <begin position="1"/>
        <end position="119"/>
    </location>
</feature>
<sequence>MKIKKLPNILALHLKRFKYQEDVQKYIKLSYRVAFPLELRLFNTVDDAENPDRLYELFAVVVHIGSGPHHGHYVTLVKGPLSWLLFDDDKIETLRESEIPKYFGDSPCGSAYVLYYQAVDIDLPSLGLKPETFAAAAAVASTLTNGAADTPSDTVDSVELTPALPPGLVSADAGSETSHSSPLVGTPSPVFSGIPPKISLPALRVDPVSIPSEQPTSPTGSAGRRSDKNQHLSQRLVNGIRTSAEEMIIAASNEGPRRSSSKERSPRRPSTAPAPQSPLGKLRGKEKEDTTPVPPVPALPHVLVNGREAKEKEPDRKPGLWFKRRGLKPEKDKDKKDKLCSFDFSSAVAINGNICGVGAHEPYRLTTAFLIICFTTESLSRIHPALPIIITPIASLITRNIIRRRIARITSADVSARNRLNIRIFIG</sequence>
<dbReference type="SUPFAM" id="SSF54001">
    <property type="entry name" value="Cysteine proteinases"/>
    <property type="match status" value="1"/>
</dbReference>
<evidence type="ECO:0000256" key="4">
    <source>
        <dbReference type="ARBA" id="ARBA00022670"/>
    </source>
</evidence>
<dbReference type="PANTHER" id="PTHR24006">
    <property type="entry name" value="UBIQUITIN CARBOXYL-TERMINAL HYDROLASE"/>
    <property type="match status" value="1"/>
</dbReference>
<evidence type="ECO:0000259" key="7">
    <source>
        <dbReference type="PROSITE" id="PS50235"/>
    </source>
</evidence>
<dbReference type="EC" id="3.4.19.12" evidence="3"/>
<dbReference type="InterPro" id="IPR038765">
    <property type="entry name" value="Papain-like_cys_pep_sf"/>
</dbReference>
<evidence type="ECO:0000313" key="9">
    <source>
        <dbReference type="Proteomes" id="UP000298061"/>
    </source>
</evidence>
<keyword evidence="4" id="KW-0645">Protease</keyword>
<feature type="compositionally biased region" description="Low complexity" evidence="6">
    <location>
        <begin position="268"/>
        <end position="278"/>
    </location>
</feature>
<comment type="similarity">
    <text evidence="2">Belongs to the peptidase C19 family.</text>
</comment>
<dbReference type="GO" id="GO:0005634">
    <property type="term" value="C:nucleus"/>
    <property type="evidence" value="ECO:0007669"/>
    <property type="project" value="TreeGrafter"/>
</dbReference>
<dbReference type="Proteomes" id="UP000298061">
    <property type="component" value="Unassembled WGS sequence"/>
</dbReference>
<comment type="caution">
    <text evidence="8">The sequence shown here is derived from an EMBL/GenBank/DDBJ whole genome shotgun (WGS) entry which is preliminary data.</text>
</comment>
<dbReference type="InterPro" id="IPR018200">
    <property type="entry name" value="USP_CS"/>
</dbReference>
<evidence type="ECO:0000256" key="5">
    <source>
        <dbReference type="ARBA" id="ARBA00022801"/>
    </source>
</evidence>
<name>A0A4Y9ZJA3_9AGAM</name>
<organism evidence="8 9">
    <name type="scientific">Hericium alpestre</name>
    <dbReference type="NCBI Taxonomy" id="135208"/>
    <lineage>
        <taxon>Eukaryota</taxon>
        <taxon>Fungi</taxon>
        <taxon>Dikarya</taxon>
        <taxon>Basidiomycota</taxon>
        <taxon>Agaricomycotina</taxon>
        <taxon>Agaricomycetes</taxon>
        <taxon>Russulales</taxon>
        <taxon>Hericiaceae</taxon>
        <taxon>Hericium</taxon>
    </lineage>
</organism>
<dbReference type="GO" id="GO:0005829">
    <property type="term" value="C:cytosol"/>
    <property type="evidence" value="ECO:0007669"/>
    <property type="project" value="TreeGrafter"/>
</dbReference>
<evidence type="ECO:0000256" key="2">
    <source>
        <dbReference type="ARBA" id="ARBA00009085"/>
    </source>
</evidence>
<feature type="compositionally biased region" description="Basic and acidic residues" evidence="6">
    <location>
        <begin position="255"/>
        <end position="266"/>
    </location>
</feature>
<feature type="compositionally biased region" description="Polar residues" evidence="6">
    <location>
        <begin position="211"/>
        <end position="220"/>
    </location>
</feature>
<keyword evidence="5" id="KW-0378">Hydrolase</keyword>
<dbReference type="STRING" id="135208.A0A4Y9ZJA3"/>
<dbReference type="PROSITE" id="PS50235">
    <property type="entry name" value="USP_3"/>
    <property type="match status" value="1"/>
</dbReference>
<dbReference type="PROSITE" id="PS00973">
    <property type="entry name" value="USP_2"/>
    <property type="match status" value="1"/>
</dbReference>
<dbReference type="PANTHER" id="PTHR24006:SF733">
    <property type="entry name" value="RE52890P"/>
    <property type="match status" value="1"/>
</dbReference>
<evidence type="ECO:0000256" key="3">
    <source>
        <dbReference type="ARBA" id="ARBA00012759"/>
    </source>
</evidence>
<dbReference type="GO" id="GO:0016579">
    <property type="term" value="P:protein deubiquitination"/>
    <property type="evidence" value="ECO:0007669"/>
    <property type="project" value="InterPro"/>
</dbReference>
<dbReference type="InterPro" id="IPR050164">
    <property type="entry name" value="Peptidase_C19"/>
</dbReference>
<feature type="region of interest" description="Disordered" evidence="6">
    <location>
        <begin position="207"/>
        <end position="232"/>
    </location>
</feature>
<dbReference type="GO" id="GO:0006508">
    <property type="term" value="P:proteolysis"/>
    <property type="evidence" value="ECO:0007669"/>
    <property type="project" value="UniProtKB-KW"/>
</dbReference>
<dbReference type="Pfam" id="PF00443">
    <property type="entry name" value="UCH"/>
    <property type="match status" value="1"/>
</dbReference>
<comment type="catalytic activity">
    <reaction evidence="1">
        <text>Thiol-dependent hydrolysis of ester, thioester, amide, peptide and isopeptide bonds formed by the C-terminal Gly of ubiquitin (a 76-residue protein attached to proteins as an intracellular targeting signal).</text>
        <dbReference type="EC" id="3.4.19.12"/>
    </reaction>
</comment>
<dbReference type="EMBL" id="SFCI01002195">
    <property type="protein sequence ID" value="TFY74260.1"/>
    <property type="molecule type" value="Genomic_DNA"/>
</dbReference>
<dbReference type="OrthoDB" id="27652at2759"/>
<dbReference type="AlphaFoldDB" id="A0A4Y9ZJA3"/>
<reference evidence="8 9" key="1">
    <citation type="submission" date="2019-02" db="EMBL/GenBank/DDBJ databases">
        <title>Genome sequencing of the rare red list fungi Hericium alpestre (H. flagellum).</title>
        <authorList>
            <person name="Buettner E."/>
            <person name="Kellner H."/>
        </authorList>
    </citation>
    <scope>NUCLEOTIDE SEQUENCE [LARGE SCALE GENOMIC DNA]</scope>
    <source>
        <strain evidence="8 9">DSM 108284</strain>
    </source>
</reference>
<feature type="region of interest" description="Disordered" evidence="6">
    <location>
        <begin position="250"/>
        <end position="300"/>
    </location>
</feature>
<dbReference type="InterPro" id="IPR028889">
    <property type="entry name" value="USP"/>
</dbReference>
<feature type="region of interest" description="Disordered" evidence="6">
    <location>
        <begin position="163"/>
        <end position="188"/>
    </location>
</feature>
<proteinExistence type="inferred from homology"/>
<dbReference type="InterPro" id="IPR001394">
    <property type="entry name" value="Peptidase_C19_UCH"/>
</dbReference>
<keyword evidence="9" id="KW-1185">Reference proteome</keyword>
<evidence type="ECO:0000313" key="8">
    <source>
        <dbReference type="EMBL" id="TFY74260.1"/>
    </source>
</evidence>
<gene>
    <name evidence="8" type="ORF">EWM64_g9752</name>
</gene>
<evidence type="ECO:0000256" key="1">
    <source>
        <dbReference type="ARBA" id="ARBA00000707"/>
    </source>
</evidence>
<protein>
    <recommendedName>
        <fullName evidence="3">ubiquitinyl hydrolase 1</fullName>
        <ecNumber evidence="3">3.4.19.12</ecNumber>
    </recommendedName>
</protein>
<dbReference type="Gene3D" id="3.90.70.10">
    <property type="entry name" value="Cysteine proteinases"/>
    <property type="match status" value="1"/>
</dbReference>
<accession>A0A4Y9ZJA3</accession>
<feature type="region of interest" description="Disordered" evidence="6">
    <location>
        <begin position="306"/>
        <end position="325"/>
    </location>
</feature>